<evidence type="ECO:0000313" key="2">
    <source>
        <dbReference type="Proteomes" id="UP000440820"/>
    </source>
</evidence>
<organism evidence="1 2">
    <name type="scientific">Bacillus toyonensis</name>
    <dbReference type="NCBI Taxonomy" id="155322"/>
    <lineage>
        <taxon>Bacteria</taxon>
        <taxon>Bacillati</taxon>
        <taxon>Bacillota</taxon>
        <taxon>Bacilli</taxon>
        <taxon>Bacillales</taxon>
        <taxon>Bacillaceae</taxon>
        <taxon>Bacillus</taxon>
        <taxon>Bacillus cereus group</taxon>
    </lineage>
</organism>
<evidence type="ECO:0000313" key="1">
    <source>
        <dbReference type="EMBL" id="QHA19393.1"/>
    </source>
</evidence>
<sequence length="64" mass="7561">MKYKDIYAKWLATELIKRGHELEKVVPNPERSKFYIFVFVNTEALIQDLIEITKAKHSLQKLAI</sequence>
<dbReference type="Proteomes" id="UP000440820">
    <property type="component" value="Chromosome"/>
</dbReference>
<name>A0ABX6GC01_9BACI</name>
<proteinExistence type="predicted"/>
<dbReference type="EMBL" id="CP047044">
    <property type="protein sequence ID" value="QHA19393.1"/>
    <property type="molecule type" value="Genomic_DNA"/>
</dbReference>
<reference evidence="1 2" key="1">
    <citation type="submission" date="2019-12" db="EMBL/GenBank/DDBJ databases">
        <title>Bacillus toyonensis BV-17 genome.</title>
        <authorList>
            <person name="Chen J."/>
        </authorList>
    </citation>
    <scope>NUCLEOTIDE SEQUENCE [LARGE SCALE GENOMIC DNA]</scope>
    <source>
        <strain evidence="1 2">BV-17</strain>
    </source>
</reference>
<accession>A0ABX6GC01</accession>
<evidence type="ECO:0008006" key="3">
    <source>
        <dbReference type="Google" id="ProtNLM"/>
    </source>
</evidence>
<keyword evidence="2" id="KW-1185">Reference proteome</keyword>
<gene>
    <name evidence="1" type="ORF">GPA05_20965</name>
</gene>
<protein>
    <recommendedName>
        <fullName evidence="3">DUF5659 domain-containing protein</fullName>
    </recommendedName>
</protein>